<proteinExistence type="predicted"/>
<protein>
    <submittedName>
        <fullName evidence="2">Uncharacterized protein</fullName>
    </submittedName>
</protein>
<evidence type="ECO:0000313" key="2">
    <source>
        <dbReference type="EMBL" id="PWI64211.1"/>
    </source>
</evidence>
<dbReference type="EMBL" id="LCWV01000080">
    <property type="protein sequence ID" value="PWI64211.1"/>
    <property type="molecule type" value="Genomic_DNA"/>
</dbReference>
<sequence>MRASLDLSEWSFISWYASRVLLVGPSDDMTQPPLGRKRNSDNPSQPLSDGTFWGSDMTNPLSHTEDDRELPHLSLAHSRSESHASFSWDPFFSNTQHFESLDSDSNAADVPVLDPLSAMPLELSMEEFLQLCQEAFSAAGDRNAATAE</sequence>
<evidence type="ECO:0000313" key="3">
    <source>
        <dbReference type="Proteomes" id="UP000245956"/>
    </source>
</evidence>
<accession>A0A2U3DPM9</accession>
<dbReference type="AlphaFoldDB" id="A0A2U3DPM9"/>
<gene>
    <name evidence="2" type="ORF">PCL_12028</name>
</gene>
<reference evidence="2 3" key="1">
    <citation type="journal article" date="2016" name="Front. Microbiol.">
        <title>Genome and transcriptome sequences reveal the specific parasitism of the nematophagous Purpureocillium lilacinum 36-1.</title>
        <authorList>
            <person name="Xie J."/>
            <person name="Li S."/>
            <person name="Mo C."/>
            <person name="Xiao X."/>
            <person name="Peng D."/>
            <person name="Wang G."/>
            <person name="Xiao Y."/>
        </authorList>
    </citation>
    <scope>NUCLEOTIDE SEQUENCE [LARGE SCALE GENOMIC DNA]</scope>
    <source>
        <strain evidence="2 3">36-1</strain>
    </source>
</reference>
<evidence type="ECO:0000256" key="1">
    <source>
        <dbReference type="SAM" id="MobiDB-lite"/>
    </source>
</evidence>
<organism evidence="2 3">
    <name type="scientific">Purpureocillium lilacinum</name>
    <name type="common">Paecilomyces lilacinus</name>
    <dbReference type="NCBI Taxonomy" id="33203"/>
    <lineage>
        <taxon>Eukaryota</taxon>
        <taxon>Fungi</taxon>
        <taxon>Dikarya</taxon>
        <taxon>Ascomycota</taxon>
        <taxon>Pezizomycotina</taxon>
        <taxon>Sordariomycetes</taxon>
        <taxon>Hypocreomycetidae</taxon>
        <taxon>Hypocreales</taxon>
        <taxon>Ophiocordycipitaceae</taxon>
        <taxon>Purpureocillium</taxon>
    </lineage>
</organism>
<feature type="region of interest" description="Disordered" evidence="1">
    <location>
        <begin position="28"/>
        <end position="76"/>
    </location>
</feature>
<name>A0A2U3DPM9_PURLI</name>
<dbReference type="Proteomes" id="UP000245956">
    <property type="component" value="Unassembled WGS sequence"/>
</dbReference>
<comment type="caution">
    <text evidence="2">The sequence shown here is derived from an EMBL/GenBank/DDBJ whole genome shotgun (WGS) entry which is preliminary data.</text>
</comment>